<protein>
    <recommendedName>
        <fullName evidence="4">Elongation factor Ts, mitochondrial</fullName>
        <shortName evidence="4">EF-Ts</shortName>
        <shortName evidence="4">EF-TsMt</shortName>
    </recommendedName>
</protein>
<dbReference type="InterPro" id="IPR014039">
    <property type="entry name" value="Transl_elong_EFTs/EF1B_dimer"/>
</dbReference>
<evidence type="ECO:0000256" key="2">
    <source>
        <dbReference type="ARBA" id="ARBA00022768"/>
    </source>
</evidence>
<evidence type="ECO:0000256" key="4">
    <source>
        <dbReference type="HAMAP-Rule" id="MF_03135"/>
    </source>
</evidence>
<evidence type="ECO:0000313" key="7">
    <source>
        <dbReference type="EMBL" id="KAK4290102.1"/>
    </source>
</evidence>
<dbReference type="EMBL" id="JAWZYT010005610">
    <property type="protein sequence ID" value="KAK4290102.1"/>
    <property type="molecule type" value="Genomic_DNA"/>
</dbReference>
<reference evidence="7" key="1">
    <citation type="submission" date="2023-11" db="EMBL/GenBank/DDBJ databases">
        <title>Genome assemblies of two species of porcelain crab, Petrolisthes cinctipes and Petrolisthes manimaculis (Anomura: Porcellanidae).</title>
        <authorList>
            <person name="Angst P."/>
        </authorList>
    </citation>
    <scope>NUCLEOTIDE SEQUENCE</scope>
    <source>
        <strain evidence="7">PB745_02</strain>
        <tissue evidence="7">Gill</tissue>
    </source>
</reference>
<dbReference type="Pfam" id="PF00889">
    <property type="entry name" value="EF_TS"/>
    <property type="match status" value="1"/>
</dbReference>
<comment type="caution">
    <text evidence="7">The sequence shown here is derived from an EMBL/GenBank/DDBJ whole genome shotgun (WGS) entry which is preliminary data.</text>
</comment>
<sequence>MSTLLLRYFCSQRSPRMTKQLLHTSSLVCAVEKELLARLRKQTGFSIGNCKKALEMHQNDIAKAEVWLQAEAQSKGWEKATKLSGRQTSQGLIGIHIEGKTAAMVEVNCETDFVARNDKFRQLVTQAAKECWKGNTLNEDVILAKESFSTEQVKTITTEDGKTLGDVLALAIGNIGENMGLPRATRVSAGHDISLVGYCHPSTIDQDANTGKFGAILAVKTSNSISEVAKQLCVHVIGMNPRAIGSLDDPKAENPEEESLLIHQEFLSDPTRTVAQVLDDEKMEVIDFIRFGSTAVNSSRVSTK</sequence>
<evidence type="ECO:0000259" key="6">
    <source>
        <dbReference type="Pfam" id="PF00889"/>
    </source>
</evidence>
<comment type="subcellular location">
    <subcellularLocation>
        <location evidence="4">Mitochondrion</location>
    </subcellularLocation>
</comment>
<dbReference type="InterPro" id="IPR009060">
    <property type="entry name" value="UBA-like_sf"/>
</dbReference>
<keyword evidence="2 4" id="KW-0251">Elongation factor</keyword>
<evidence type="ECO:0000256" key="3">
    <source>
        <dbReference type="ARBA" id="ARBA00022917"/>
    </source>
</evidence>
<evidence type="ECO:0000256" key="5">
    <source>
        <dbReference type="RuleBase" id="RU000642"/>
    </source>
</evidence>
<keyword evidence="8" id="KW-1185">Reference proteome</keyword>
<evidence type="ECO:0000313" key="8">
    <source>
        <dbReference type="Proteomes" id="UP001292094"/>
    </source>
</evidence>
<gene>
    <name evidence="7" type="ORF">Pmani_036984</name>
</gene>
<proteinExistence type="inferred from homology"/>
<dbReference type="GO" id="GO:0005739">
    <property type="term" value="C:mitochondrion"/>
    <property type="evidence" value="ECO:0007669"/>
    <property type="project" value="UniProtKB-SubCell"/>
</dbReference>
<dbReference type="Gene3D" id="3.30.479.20">
    <property type="entry name" value="Elongation factor Ts, dimerisation domain"/>
    <property type="match status" value="2"/>
</dbReference>
<dbReference type="InterPro" id="IPR018101">
    <property type="entry name" value="Transl_elong_Ts_CS"/>
</dbReference>
<dbReference type="GO" id="GO:0003746">
    <property type="term" value="F:translation elongation factor activity"/>
    <property type="evidence" value="ECO:0007669"/>
    <property type="project" value="UniProtKB-UniRule"/>
</dbReference>
<dbReference type="GO" id="GO:0070125">
    <property type="term" value="P:mitochondrial translational elongation"/>
    <property type="evidence" value="ECO:0007669"/>
    <property type="project" value="TreeGrafter"/>
</dbReference>
<evidence type="ECO:0000256" key="1">
    <source>
        <dbReference type="ARBA" id="ARBA00005532"/>
    </source>
</evidence>
<keyword evidence="4" id="KW-0496">Mitochondrion</keyword>
<dbReference type="SUPFAM" id="SSF54713">
    <property type="entry name" value="Elongation factor Ts (EF-Ts), dimerisation domain"/>
    <property type="match status" value="1"/>
</dbReference>
<organism evidence="7 8">
    <name type="scientific">Petrolisthes manimaculis</name>
    <dbReference type="NCBI Taxonomy" id="1843537"/>
    <lineage>
        <taxon>Eukaryota</taxon>
        <taxon>Metazoa</taxon>
        <taxon>Ecdysozoa</taxon>
        <taxon>Arthropoda</taxon>
        <taxon>Crustacea</taxon>
        <taxon>Multicrustacea</taxon>
        <taxon>Malacostraca</taxon>
        <taxon>Eumalacostraca</taxon>
        <taxon>Eucarida</taxon>
        <taxon>Decapoda</taxon>
        <taxon>Pleocyemata</taxon>
        <taxon>Anomura</taxon>
        <taxon>Galatheoidea</taxon>
        <taxon>Porcellanidae</taxon>
        <taxon>Petrolisthes</taxon>
    </lineage>
</organism>
<feature type="domain" description="Translation elongation factor EFTs/EF1B dimerisation" evidence="6">
    <location>
        <begin position="102"/>
        <end position="246"/>
    </location>
</feature>
<dbReference type="HAMAP" id="MF_00050">
    <property type="entry name" value="EF_Ts"/>
    <property type="match status" value="1"/>
</dbReference>
<name>A0AAE1TLX2_9EUCA</name>
<dbReference type="AlphaFoldDB" id="A0AAE1TLX2"/>
<dbReference type="Gene3D" id="1.10.8.10">
    <property type="entry name" value="DNA helicase RuvA subunit, C-terminal domain"/>
    <property type="match status" value="1"/>
</dbReference>
<dbReference type="PANTHER" id="PTHR11741:SF0">
    <property type="entry name" value="ELONGATION FACTOR TS, MITOCHONDRIAL"/>
    <property type="match status" value="1"/>
</dbReference>
<dbReference type="Pfam" id="PF25025">
    <property type="entry name" value="EF-Ts_N"/>
    <property type="match status" value="1"/>
</dbReference>
<dbReference type="CDD" id="cd14275">
    <property type="entry name" value="UBA_EF-Ts"/>
    <property type="match status" value="1"/>
</dbReference>
<dbReference type="PROSITE" id="PS01126">
    <property type="entry name" value="EF_TS_1"/>
    <property type="match status" value="1"/>
</dbReference>
<dbReference type="InterPro" id="IPR001816">
    <property type="entry name" value="Transl_elong_EFTs/EF1B"/>
</dbReference>
<dbReference type="NCBIfam" id="TIGR00116">
    <property type="entry name" value="tsf"/>
    <property type="match status" value="1"/>
</dbReference>
<dbReference type="Proteomes" id="UP001292094">
    <property type="component" value="Unassembled WGS sequence"/>
</dbReference>
<dbReference type="PANTHER" id="PTHR11741">
    <property type="entry name" value="ELONGATION FACTOR TS"/>
    <property type="match status" value="1"/>
</dbReference>
<dbReference type="PROSITE" id="PS01127">
    <property type="entry name" value="EF_TS_2"/>
    <property type="match status" value="1"/>
</dbReference>
<dbReference type="SUPFAM" id="SSF46934">
    <property type="entry name" value="UBA-like"/>
    <property type="match status" value="1"/>
</dbReference>
<comment type="function">
    <text evidence="4 5">Associates with the EF-Tu.GDP complex and induces the exchange of GDP to GTP. It remains bound to the aminoacyl-tRNA.EF-Tu.GTP complex up to the GTP hydrolysis stage on the ribosome.</text>
</comment>
<comment type="similarity">
    <text evidence="1 4 5">Belongs to the EF-Ts family.</text>
</comment>
<dbReference type="InterPro" id="IPR036402">
    <property type="entry name" value="EF-Ts_dimer_sf"/>
</dbReference>
<accession>A0AAE1TLX2</accession>
<keyword evidence="3 4" id="KW-0648">Protein biosynthesis</keyword>